<feature type="transmembrane region" description="Helical" evidence="2">
    <location>
        <begin position="17"/>
        <end position="36"/>
    </location>
</feature>
<dbReference type="RefSeq" id="WP_148284260.1">
    <property type="nucleotide sequence ID" value="NZ_BAABIH010000001.1"/>
</dbReference>
<gene>
    <name evidence="4" type="ORF">KDY119_00711</name>
</gene>
<accession>A0A5P9Q719</accession>
<dbReference type="AlphaFoldDB" id="A0A5P9Q719"/>
<dbReference type="SUPFAM" id="SSF56300">
    <property type="entry name" value="Metallo-dependent phosphatases"/>
    <property type="match status" value="1"/>
</dbReference>
<dbReference type="KEGG" id="lxl:KDY119_00711"/>
<evidence type="ECO:0000313" key="5">
    <source>
        <dbReference type="Proteomes" id="UP000326702"/>
    </source>
</evidence>
<feature type="region of interest" description="Disordered" evidence="1">
    <location>
        <begin position="536"/>
        <end position="561"/>
    </location>
</feature>
<dbReference type="Gene3D" id="3.60.21.10">
    <property type="match status" value="1"/>
</dbReference>
<feature type="region of interest" description="Disordered" evidence="1">
    <location>
        <begin position="257"/>
        <end position="299"/>
    </location>
</feature>
<evidence type="ECO:0000256" key="1">
    <source>
        <dbReference type="SAM" id="MobiDB-lite"/>
    </source>
</evidence>
<dbReference type="OrthoDB" id="5241348at2"/>
<name>A0A5P9Q719_9MICO</name>
<dbReference type="EMBL" id="CP045529">
    <property type="protein sequence ID" value="QFU97217.1"/>
    <property type="molecule type" value="Genomic_DNA"/>
</dbReference>
<keyword evidence="2" id="KW-0812">Transmembrane</keyword>
<evidence type="ECO:0000256" key="2">
    <source>
        <dbReference type="SAM" id="Phobius"/>
    </source>
</evidence>
<dbReference type="PROSITE" id="PS51257">
    <property type="entry name" value="PROKAR_LIPOPROTEIN"/>
    <property type="match status" value="1"/>
</dbReference>
<keyword evidence="2" id="KW-1133">Transmembrane helix</keyword>
<feature type="domain" description="Calcineurin-like phosphoesterase" evidence="3">
    <location>
        <begin position="302"/>
        <end position="388"/>
    </location>
</feature>
<protein>
    <recommendedName>
        <fullName evidence="3">Calcineurin-like phosphoesterase domain-containing protein</fullName>
    </recommendedName>
</protein>
<dbReference type="Pfam" id="PF00149">
    <property type="entry name" value="Metallophos"/>
    <property type="match status" value="1"/>
</dbReference>
<feature type="transmembrane region" description="Helical" evidence="2">
    <location>
        <begin position="134"/>
        <end position="159"/>
    </location>
</feature>
<reference evidence="4 5" key="1">
    <citation type="submission" date="2019-10" db="EMBL/GenBank/DDBJ databases">
        <title>Genome sequence of Luteimicrobium xylanilyticum HY-24.</title>
        <authorList>
            <person name="Kim D.Y."/>
            <person name="Park H.-Y."/>
        </authorList>
    </citation>
    <scope>NUCLEOTIDE SEQUENCE [LARGE SCALE GENOMIC DNA]</scope>
    <source>
        <strain evidence="4 5">HY-24</strain>
    </source>
</reference>
<dbReference type="InterPro" id="IPR004843">
    <property type="entry name" value="Calcineurin-like_PHP"/>
</dbReference>
<organism evidence="4 5">
    <name type="scientific">Luteimicrobium xylanilyticum</name>
    <dbReference type="NCBI Taxonomy" id="1133546"/>
    <lineage>
        <taxon>Bacteria</taxon>
        <taxon>Bacillati</taxon>
        <taxon>Actinomycetota</taxon>
        <taxon>Actinomycetes</taxon>
        <taxon>Micrococcales</taxon>
        <taxon>Luteimicrobium</taxon>
    </lineage>
</organism>
<keyword evidence="5" id="KW-1185">Reference proteome</keyword>
<dbReference type="CDD" id="cd00838">
    <property type="entry name" value="MPP_superfamily"/>
    <property type="match status" value="1"/>
</dbReference>
<keyword evidence="2" id="KW-0472">Membrane</keyword>
<evidence type="ECO:0000259" key="3">
    <source>
        <dbReference type="Pfam" id="PF00149"/>
    </source>
</evidence>
<sequence length="561" mass="58690">MPDTTAKPAHPWVPPRWLRWTVGAVVAVLACTAWGVTTASADLSLGPHEARYEVTTDGLVVVDLGPLGTVELDSPAPLGLGVRVVVKEIPAELTSVSPAQNLDALGTDVQSYLQFFATPDITVHRAVRALAVDALWRTLVALAVVALATTALVLLLGRARRRELATMAGRHTWELAAGLVVVVAATFTLSSSEPGTSTTTAQKGSPLFAGTPLAGARITGRLAGVINTYGEQLVTAYQGSEEFYAKANRNLQAAWDERDEAQQAEDALAQAQATTAPTAPATGTGATDTPTPSPTPSSNLVTLLVISDLHCNTGMSPLIHTAVERSGAQVVLNAGDTTINGTAVEQVCVDSFARAIPKKIPTVMANGNHDSPLVAKFARDAGWTVLDGSVVDVKGVRIIGDHDVLQTRIGVASHQSGDVSQDEQAQALTDTACDAEKDGVPGVDLLLIHDPVIGAVPLESGCVPAQVSGHLHRRIDPTQVGLGIRYVNSSTAGATLGQPTVGPLHGTSEMTVLRFDTETHRIVDWQLVSVTKKGVASVSERKPWPEPTTTEVPQEPLGPGD</sequence>
<feature type="compositionally biased region" description="Low complexity" evidence="1">
    <location>
        <begin position="264"/>
        <end position="290"/>
    </location>
</feature>
<proteinExistence type="predicted"/>
<dbReference type="GO" id="GO:0016787">
    <property type="term" value="F:hydrolase activity"/>
    <property type="evidence" value="ECO:0007669"/>
    <property type="project" value="InterPro"/>
</dbReference>
<dbReference type="Proteomes" id="UP000326702">
    <property type="component" value="Chromosome"/>
</dbReference>
<dbReference type="InterPro" id="IPR029052">
    <property type="entry name" value="Metallo-depent_PP-like"/>
</dbReference>
<evidence type="ECO:0000313" key="4">
    <source>
        <dbReference type="EMBL" id="QFU97217.1"/>
    </source>
</evidence>